<evidence type="ECO:0000256" key="1">
    <source>
        <dbReference type="SAM" id="MobiDB-lite"/>
    </source>
</evidence>
<evidence type="ECO:0000313" key="2">
    <source>
        <dbReference type="EMBL" id="CAK5275137.1"/>
    </source>
</evidence>
<gene>
    <name evidence="2" type="ORF">MYCIT1_LOCUS22722</name>
</gene>
<dbReference type="AlphaFoldDB" id="A0AAD2HG45"/>
<protein>
    <submittedName>
        <fullName evidence="2">Uncharacterized protein</fullName>
    </submittedName>
</protein>
<sequence>MHKAPIDSAPSTPRPLPRHPSSHKPFINAVPSRPPSRYGSSTYSFSSGSTSFDSSLSSGSFDTTTTSSSSSPFSSSPSSRSTSGSSFSSTTSAVGSVSPKKRSQFLPGAGPSTPGPPSPKKPSSALPRTPGQARLPNALLMLRKDVEFVPQSPKRPPGSSVGKEKVVVGPMLGNVEAPCGWSRSTPAMSGTFDMFTDALNKHSENGIRCSSAWPVHTSTLLALDEKKKTKTRLSSVRFALEPCTSRVTMSSRRLATMEKKLNEDQTTSSGKCAAILSPLA</sequence>
<keyword evidence="3" id="KW-1185">Reference proteome</keyword>
<proteinExistence type="predicted"/>
<reference evidence="2" key="1">
    <citation type="submission" date="2023-11" db="EMBL/GenBank/DDBJ databases">
        <authorList>
            <person name="De Vega J J."/>
            <person name="De Vega J J."/>
        </authorList>
    </citation>
    <scope>NUCLEOTIDE SEQUENCE</scope>
</reference>
<name>A0AAD2HG45_9AGAR</name>
<accession>A0AAD2HG45</accession>
<comment type="caution">
    <text evidence="2">The sequence shown here is derived from an EMBL/GenBank/DDBJ whole genome shotgun (WGS) entry which is preliminary data.</text>
</comment>
<feature type="region of interest" description="Disordered" evidence="1">
    <location>
        <begin position="1"/>
        <end position="131"/>
    </location>
</feature>
<evidence type="ECO:0000313" key="3">
    <source>
        <dbReference type="Proteomes" id="UP001295794"/>
    </source>
</evidence>
<feature type="compositionally biased region" description="Low complexity" evidence="1">
    <location>
        <begin position="36"/>
        <end position="98"/>
    </location>
</feature>
<organism evidence="2 3">
    <name type="scientific">Mycena citricolor</name>
    <dbReference type="NCBI Taxonomy" id="2018698"/>
    <lineage>
        <taxon>Eukaryota</taxon>
        <taxon>Fungi</taxon>
        <taxon>Dikarya</taxon>
        <taxon>Basidiomycota</taxon>
        <taxon>Agaricomycotina</taxon>
        <taxon>Agaricomycetes</taxon>
        <taxon>Agaricomycetidae</taxon>
        <taxon>Agaricales</taxon>
        <taxon>Marasmiineae</taxon>
        <taxon>Mycenaceae</taxon>
        <taxon>Mycena</taxon>
    </lineage>
</organism>
<dbReference type="EMBL" id="CAVNYO010000405">
    <property type="protein sequence ID" value="CAK5275137.1"/>
    <property type="molecule type" value="Genomic_DNA"/>
</dbReference>
<dbReference type="Proteomes" id="UP001295794">
    <property type="component" value="Unassembled WGS sequence"/>
</dbReference>